<evidence type="ECO:0000313" key="2">
    <source>
        <dbReference type="EMBL" id="KEO73527.1"/>
    </source>
</evidence>
<feature type="transmembrane region" description="Helical" evidence="1">
    <location>
        <begin position="49"/>
        <end position="69"/>
    </location>
</feature>
<feature type="transmembrane region" description="Helical" evidence="1">
    <location>
        <begin position="20"/>
        <end position="37"/>
    </location>
</feature>
<keyword evidence="1" id="KW-1133">Transmembrane helix</keyword>
<keyword evidence="3" id="KW-1185">Reference proteome</keyword>
<dbReference type="InterPro" id="IPR048136">
    <property type="entry name" value="STM3941-like"/>
</dbReference>
<keyword evidence="1" id="KW-0472">Membrane</keyword>
<dbReference type="NCBIfam" id="NF041635">
    <property type="entry name" value="STM3941_fam"/>
    <property type="match status" value="1"/>
</dbReference>
<evidence type="ECO:0000313" key="3">
    <source>
        <dbReference type="Proteomes" id="UP000027821"/>
    </source>
</evidence>
<accession>A0A074LIC4</accession>
<dbReference type="Proteomes" id="UP000027821">
    <property type="component" value="Unassembled WGS sequence"/>
</dbReference>
<protein>
    <submittedName>
        <fullName evidence="2">Uncharacterized protein</fullName>
    </submittedName>
</protein>
<evidence type="ECO:0000256" key="1">
    <source>
        <dbReference type="SAM" id="Phobius"/>
    </source>
</evidence>
<sequence length="188" mass="21202">MVNSQNKIIVPFSRPKLTKLIGIGLVFVVVGLGLIFYADNWPENVPRWIPVVLGIFALLVFGYISMAILKKLTNKMPGLIIREDGIWDNSSAIAIGLIEWQDITKVDECHAVGQDFICIHVDDPQKYIKKAKNAFQERILTINHQTHASAIQITANGLQGTHQDVLGLLQENFIKYKRIENRIEKGEL</sequence>
<dbReference type="eggNOG" id="ENOG5032RI1">
    <property type="taxonomic scope" value="Bacteria"/>
</dbReference>
<dbReference type="AlphaFoldDB" id="A0A074LIC4"/>
<organism evidence="2 3">
    <name type="scientific">Anditalea andensis</name>
    <dbReference type="NCBI Taxonomy" id="1048983"/>
    <lineage>
        <taxon>Bacteria</taxon>
        <taxon>Pseudomonadati</taxon>
        <taxon>Bacteroidota</taxon>
        <taxon>Cytophagia</taxon>
        <taxon>Cytophagales</taxon>
        <taxon>Cytophagaceae</taxon>
        <taxon>Anditalea</taxon>
    </lineage>
</organism>
<dbReference type="RefSeq" id="WP_035074354.1">
    <property type="nucleotide sequence ID" value="NZ_JMIH01000021.1"/>
</dbReference>
<gene>
    <name evidence="2" type="ORF">EL17_11525</name>
</gene>
<proteinExistence type="predicted"/>
<reference evidence="2 3" key="1">
    <citation type="submission" date="2014-04" db="EMBL/GenBank/DDBJ databases">
        <title>Characterization and application of a salt tolerant electro-active bacterium.</title>
        <authorList>
            <person name="Yang L."/>
            <person name="Wei S."/>
            <person name="Tay Q.X.M."/>
        </authorList>
    </citation>
    <scope>NUCLEOTIDE SEQUENCE [LARGE SCALE GENOMIC DNA]</scope>
    <source>
        <strain evidence="2 3">LY1</strain>
    </source>
</reference>
<dbReference type="EMBL" id="JMIH01000021">
    <property type="protein sequence ID" value="KEO73527.1"/>
    <property type="molecule type" value="Genomic_DNA"/>
</dbReference>
<comment type="caution">
    <text evidence="2">The sequence shown here is derived from an EMBL/GenBank/DDBJ whole genome shotgun (WGS) entry which is preliminary data.</text>
</comment>
<dbReference type="OrthoDB" id="6028159at2"/>
<keyword evidence="1" id="KW-0812">Transmembrane</keyword>
<name>A0A074LIC4_9BACT</name>